<sequence length="717" mass="79747">MSRLFALDIGTRSVVGIILEKDDDIYHVVDMVSREHKERSMVDGQIHNVMAVSDVIKTVKEELEIKHGPLTHVCVAAAGRALKTEQSRMSISIAEQPIMSNEDIFHLELAAVQQAQYQLAEKQADNHSTQYYCVGYSVTHYYLDDQSIGSLIDQQGEEATVDIIATFLPKVVVESLLAALQRADLEMEALTLEPIAAIQVLIPQSMRKLNVALVDVGAGTSDIAITKDGTVVAYGMVPKAGDEITEAISQEYLLDFHQAEQAKRQLIEQKTMEVEDILGFTTNVSVADVTRQISSTIGNLARSICDQILSLNKESPQAVMLVGGGSLTPSLTDYIADTLQLPANRVAVRDIDAIKNLKGHEQLPHSPEFVTPIGIAIAAKQSPVHYISVTVNHRMVRLFDVKQLTIGDCLLAAGLEIKKLYGKPGMGLFITFNDKPVTLPGTYGEAPTIKINGEVASLQDHIQHGDDIEVFPGKDGETPTYTIESLTGSIEYLTVFIHDQTVEVQPTIKLNGELTDITNLLNDGDHIYYQSHHTVSSVLEQNTQLDLSKVQKPFDININGETMQIFPEQMTIYQNDLKTKLSNPIQHHDRLSYTLNESIQIEDLLTYLDNGPTAGITVFYENKPVELQPTSFNMTKNGVTCDRQTLVYPNDIVTIEKPAQQSFIFQDLFRFIELNVSEISGKRFKLYRNQEPVGFSEPIQDGDQLSIEWFDSVRELY</sequence>
<keyword evidence="2" id="KW-0131">Cell cycle</keyword>
<dbReference type="SMART" id="SM00842">
    <property type="entry name" value="FtsA"/>
    <property type="match status" value="1"/>
</dbReference>
<dbReference type="Pfam" id="PF11104">
    <property type="entry name" value="PilM_2"/>
    <property type="match status" value="1"/>
</dbReference>
<dbReference type="InterPro" id="IPR043129">
    <property type="entry name" value="ATPase_NBD"/>
</dbReference>
<gene>
    <name evidence="2" type="ORF">J2S77_002150</name>
</gene>
<dbReference type="PANTHER" id="PTHR32432:SF3">
    <property type="entry name" value="ETHANOLAMINE UTILIZATION PROTEIN EUTJ"/>
    <property type="match status" value="1"/>
</dbReference>
<evidence type="ECO:0000259" key="1">
    <source>
        <dbReference type="SMART" id="SM00842"/>
    </source>
</evidence>
<dbReference type="EMBL" id="JAUSTQ010000009">
    <property type="protein sequence ID" value="MDQ0160148.1"/>
    <property type="molecule type" value="Genomic_DNA"/>
</dbReference>
<reference evidence="2 3" key="1">
    <citation type="submission" date="2023-07" db="EMBL/GenBank/DDBJ databases">
        <title>Genomic Encyclopedia of Type Strains, Phase IV (KMG-IV): sequencing the most valuable type-strain genomes for metagenomic binning, comparative biology and taxonomic classification.</title>
        <authorList>
            <person name="Goeker M."/>
        </authorList>
    </citation>
    <scope>NUCLEOTIDE SEQUENCE [LARGE SCALE GENOMIC DNA]</scope>
    <source>
        <strain evidence="2 3">DSM 16460</strain>
    </source>
</reference>
<keyword evidence="2" id="KW-0132">Cell division</keyword>
<dbReference type="InterPro" id="IPR050696">
    <property type="entry name" value="FtsA/MreB"/>
</dbReference>
<dbReference type="Proteomes" id="UP001224359">
    <property type="component" value="Unassembled WGS sequence"/>
</dbReference>
<organism evidence="2 3">
    <name type="scientific">Alkalibacillus salilacus</name>
    <dbReference type="NCBI Taxonomy" id="284582"/>
    <lineage>
        <taxon>Bacteria</taxon>
        <taxon>Bacillati</taxon>
        <taxon>Bacillota</taxon>
        <taxon>Bacilli</taxon>
        <taxon>Bacillales</taxon>
        <taxon>Bacillaceae</taxon>
        <taxon>Alkalibacillus</taxon>
    </lineage>
</organism>
<feature type="domain" description="SHS2" evidence="1">
    <location>
        <begin position="4"/>
        <end position="201"/>
    </location>
</feature>
<protein>
    <submittedName>
        <fullName evidence="2">Cell division protein FtsA</fullName>
    </submittedName>
</protein>
<comment type="caution">
    <text evidence="2">The sequence shown here is derived from an EMBL/GenBank/DDBJ whole genome shotgun (WGS) entry which is preliminary data.</text>
</comment>
<dbReference type="GO" id="GO:0051301">
    <property type="term" value="P:cell division"/>
    <property type="evidence" value="ECO:0007669"/>
    <property type="project" value="UniProtKB-KW"/>
</dbReference>
<dbReference type="InterPro" id="IPR003494">
    <property type="entry name" value="SHS2_FtsA"/>
</dbReference>
<dbReference type="PANTHER" id="PTHR32432">
    <property type="entry name" value="CELL DIVISION PROTEIN FTSA-RELATED"/>
    <property type="match status" value="1"/>
</dbReference>
<dbReference type="Gene3D" id="3.30.1490.300">
    <property type="match status" value="1"/>
</dbReference>
<keyword evidence="3" id="KW-1185">Reference proteome</keyword>
<evidence type="ECO:0000313" key="2">
    <source>
        <dbReference type="EMBL" id="MDQ0160148.1"/>
    </source>
</evidence>
<dbReference type="CDD" id="cd24004">
    <property type="entry name" value="ASKHA_NBD_PilM-like"/>
    <property type="match status" value="1"/>
</dbReference>
<evidence type="ECO:0000313" key="3">
    <source>
        <dbReference type="Proteomes" id="UP001224359"/>
    </source>
</evidence>
<dbReference type="Gene3D" id="3.30.420.40">
    <property type="match status" value="2"/>
</dbReference>
<proteinExistence type="predicted"/>
<accession>A0ABT9VGR0</accession>
<dbReference type="InterPro" id="IPR005883">
    <property type="entry name" value="PilM"/>
</dbReference>
<name>A0ABT9VGR0_9BACI</name>
<dbReference type="SUPFAM" id="SSF53067">
    <property type="entry name" value="Actin-like ATPase domain"/>
    <property type="match status" value="2"/>
</dbReference>
<dbReference type="RefSeq" id="WP_306977177.1">
    <property type="nucleotide sequence ID" value="NZ_JAUSTQ010000009.1"/>
</dbReference>